<gene>
    <name evidence="5" type="ORF">BLA39750_02879</name>
</gene>
<evidence type="ECO:0000259" key="4">
    <source>
        <dbReference type="PROSITE" id="PS50949"/>
    </source>
</evidence>
<dbReference type="Gene3D" id="1.10.10.10">
    <property type="entry name" value="Winged helix-like DNA-binding domain superfamily/Winged helix DNA-binding domain"/>
    <property type="match status" value="1"/>
</dbReference>
<dbReference type="Pfam" id="PF07729">
    <property type="entry name" value="FCD"/>
    <property type="match status" value="1"/>
</dbReference>
<dbReference type="AlphaFoldDB" id="A0A6P2XBJ7"/>
<protein>
    <submittedName>
        <fullName evidence="5">GntR family transcriptional regulator</fullName>
    </submittedName>
</protein>
<evidence type="ECO:0000256" key="3">
    <source>
        <dbReference type="ARBA" id="ARBA00023163"/>
    </source>
</evidence>
<dbReference type="InterPro" id="IPR036388">
    <property type="entry name" value="WH-like_DNA-bd_sf"/>
</dbReference>
<sequence length="235" mass="26270">MQATSKEDDRRLVVNPRGYTTATEFAAQTIRQHILDGTLADGTPLRQDELAAQLQLSRMPIREALRLLEVEGLVDFQPRKGAIVASLSADDILEIYELRAQLEPYALRLSLPHLSAETLAHAEKLQRDIETHPDPVQTGALNLEFHLTLYSGVERKRTMAFLGSLSLSVDRYLRLLMSQLGYAGKSNKEHRTLLRLCRKGDVDTACDLLRTHLIEGGTALADFVRQRQAGDSQQA</sequence>
<dbReference type="SUPFAM" id="SSF48008">
    <property type="entry name" value="GntR ligand-binding domain-like"/>
    <property type="match status" value="1"/>
</dbReference>
<organism evidence="5 6">
    <name type="scientific">Burkholderia lata (strain ATCC 17760 / DSM 23089 / LMG 22485 / NCIMB 9086 / R18194 / 383)</name>
    <dbReference type="NCBI Taxonomy" id="482957"/>
    <lineage>
        <taxon>Bacteria</taxon>
        <taxon>Pseudomonadati</taxon>
        <taxon>Pseudomonadota</taxon>
        <taxon>Betaproteobacteria</taxon>
        <taxon>Burkholderiales</taxon>
        <taxon>Burkholderiaceae</taxon>
        <taxon>Burkholderia</taxon>
        <taxon>Burkholderia cepacia complex</taxon>
    </lineage>
</organism>
<evidence type="ECO:0000256" key="1">
    <source>
        <dbReference type="ARBA" id="ARBA00023015"/>
    </source>
</evidence>
<evidence type="ECO:0000256" key="2">
    <source>
        <dbReference type="ARBA" id="ARBA00023125"/>
    </source>
</evidence>
<keyword evidence="3" id="KW-0804">Transcription</keyword>
<dbReference type="SMART" id="SM00345">
    <property type="entry name" value="HTH_GNTR"/>
    <property type="match status" value="1"/>
</dbReference>
<dbReference type="InterPro" id="IPR000524">
    <property type="entry name" value="Tscrpt_reg_HTH_GntR"/>
</dbReference>
<keyword evidence="1" id="KW-0805">Transcription regulation</keyword>
<dbReference type="Proteomes" id="UP000494110">
    <property type="component" value="Unassembled WGS sequence"/>
</dbReference>
<proteinExistence type="predicted"/>
<dbReference type="Pfam" id="PF00392">
    <property type="entry name" value="GntR"/>
    <property type="match status" value="1"/>
</dbReference>
<dbReference type="PANTHER" id="PTHR43537:SF41">
    <property type="entry name" value="TRANSCRIPTIONAL REGULATORY PROTEIN"/>
    <property type="match status" value="1"/>
</dbReference>
<evidence type="ECO:0000313" key="6">
    <source>
        <dbReference type="Proteomes" id="UP000494110"/>
    </source>
</evidence>
<dbReference type="PANTHER" id="PTHR43537">
    <property type="entry name" value="TRANSCRIPTIONAL REGULATOR, GNTR FAMILY"/>
    <property type="match status" value="1"/>
</dbReference>
<dbReference type="InterPro" id="IPR011711">
    <property type="entry name" value="GntR_C"/>
</dbReference>
<dbReference type="SUPFAM" id="SSF46785">
    <property type="entry name" value="Winged helix' DNA-binding domain"/>
    <property type="match status" value="1"/>
</dbReference>
<evidence type="ECO:0000313" key="5">
    <source>
        <dbReference type="EMBL" id="VWD05796.1"/>
    </source>
</evidence>
<keyword evidence="2" id="KW-0238">DNA-binding</keyword>
<accession>A0A6P2XBJ7</accession>
<reference evidence="5 6" key="1">
    <citation type="submission" date="2019-09" db="EMBL/GenBank/DDBJ databases">
        <authorList>
            <person name="Depoorter E."/>
        </authorList>
    </citation>
    <scope>NUCLEOTIDE SEQUENCE [LARGE SCALE GENOMIC DNA]</scope>
    <source>
        <strain evidence="5">R-39750</strain>
    </source>
</reference>
<dbReference type="PROSITE" id="PS50949">
    <property type="entry name" value="HTH_GNTR"/>
    <property type="match status" value="1"/>
</dbReference>
<dbReference type="GO" id="GO:0003700">
    <property type="term" value="F:DNA-binding transcription factor activity"/>
    <property type="evidence" value="ECO:0007669"/>
    <property type="project" value="InterPro"/>
</dbReference>
<dbReference type="CDD" id="cd07377">
    <property type="entry name" value="WHTH_GntR"/>
    <property type="match status" value="1"/>
</dbReference>
<dbReference type="SMART" id="SM00895">
    <property type="entry name" value="FCD"/>
    <property type="match status" value="1"/>
</dbReference>
<dbReference type="GO" id="GO:0003677">
    <property type="term" value="F:DNA binding"/>
    <property type="evidence" value="ECO:0007669"/>
    <property type="project" value="UniProtKB-KW"/>
</dbReference>
<feature type="domain" description="HTH gntR-type" evidence="4">
    <location>
        <begin position="20"/>
        <end position="87"/>
    </location>
</feature>
<dbReference type="EMBL" id="CABVQN010000012">
    <property type="protein sequence ID" value="VWD05796.1"/>
    <property type="molecule type" value="Genomic_DNA"/>
</dbReference>
<name>A0A6P2XBJ7_BURL3</name>
<dbReference type="RefSeq" id="WP_175012770.1">
    <property type="nucleotide sequence ID" value="NZ_CABVQN010000012.1"/>
</dbReference>
<dbReference type="InterPro" id="IPR036390">
    <property type="entry name" value="WH_DNA-bd_sf"/>
</dbReference>
<dbReference type="InterPro" id="IPR008920">
    <property type="entry name" value="TF_FadR/GntR_C"/>
</dbReference>
<dbReference type="Gene3D" id="1.20.120.530">
    <property type="entry name" value="GntR ligand-binding domain-like"/>
    <property type="match status" value="1"/>
</dbReference>